<organism evidence="5 6">
    <name type="scientific">Streptosporangium carneum</name>
    <dbReference type="NCBI Taxonomy" id="47481"/>
    <lineage>
        <taxon>Bacteria</taxon>
        <taxon>Bacillati</taxon>
        <taxon>Actinomycetota</taxon>
        <taxon>Actinomycetes</taxon>
        <taxon>Streptosporangiales</taxon>
        <taxon>Streptosporangiaceae</taxon>
        <taxon>Streptosporangium</taxon>
    </lineage>
</organism>
<keyword evidence="1" id="KW-0285">Flavoprotein</keyword>
<sequence>MSEQALHVVIIGAGLGGACLAHGLKKAGISVAVYEREAARHDGLFGFRVVIAPDGSRALRDALPPDLYETFVATCAESPRHLTVYSEGLEELFTTGLPEADRQDARAVPGMRYASLMTLRQLLLTGIEDTVRFGKEFLRYERRPDGRITVFFADGTSTVGDVLVGADGSHSRVRHQRRPRDGVQDCGFVAAYGQVDLIEAARLLPWEMLRGISVVHSLQGPSLVTQPMEFRWDCEGELKTHVGGVDAALIKTWPGLRYDNTRDHLMWGLMSSSRLFPAEPEGLGGSRLIDVVADMTRRWSPALHTLVKLTDPATAVATRAVVSRPVDSQETTKVTLLGDAGHVRVPDPGTGANATLRAAGLLCRLLSRAVADRRPVVAAIRDYEAQALGSGFDFLAYWKCLNRQARLNKPFIGPVLAAGSRTRLRVANQTPKLKRRVAGEFNWLQGGGPAGSPRVW</sequence>
<evidence type="ECO:0000313" key="5">
    <source>
        <dbReference type="EMBL" id="GLK10995.1"/>
    </source>
</evidence>
<evidence type="ECO:0000256" key="1">
    <source>
        <dbReference type="ARBA" id="ARBA00022630"/>
    </source>
</evidence>
<dbReference type="InterPro" id="IPR036188">
    <property type="entry name" value="FAD/NAD-bd_sf"/>
</dbReference>
<accession>A0A9W6I2T8</accession>
<evidence type="ECO:0000256" key="3">
    <source>
        <dbReference type="ARBA" id="ARBA00023002"/>
    </source>
</evidence>
<dbReference type="GO" id="GO:0004497">
    <property type="term" value="F:monooxygenase activity"/>
    <property type="evidence" value="ECO:0007669"/>
    <property type="project" value="UniProtKB-KW"/>
</dbReference>
<dbReference type="Gene3D" id="3.50.50.60">
    <property type="entry name" value="FAD/NAD(P)-binding domain"/>
    <property type="match status" value="1"/>
</dbReference>
<evidence type="ECO:0000256" key="2">
    <source>
        <dbReference type="ARBA" id="ARBA00022827"/>
    </source>
</evidence>
<dbReference type="RefSeq" id="WP_271219390.1">
    <property type="nucleotide sequence ID" value="NZ_BAAAVD010000008.1"/>
</dbReference>
<reference evidence="5" key="1">
    <citation type="journal article" date="2014" name="Int. J. Syst. Evol. Microbiol.">
        <title>Complete genome sequence of Corynebacterium casei LMG S-19264T (=DSM 44701T), isolated from a smear-ripened cheese.</title>
        <authorList>
            <consortium name="US DOE Joint Genome Institute (JGI-PGF)"/>
            <person name="Walter F."/>
            <person name="Albersmeier A."/>
            <person name="Kalinowski J."/>
            <person name="Ruckert C."/>
        </authorList>
    </citation>
    <scope>NUCLEOTIDE SEQUENCE</scope>
    <source>
        <strain evidence="5">VKM Ac-2007</strain>
    </source>
</reference>
<protein>
    <submittedName>
        <fullName evidence="5">FAD-dependent oxidoreductase</fullName>
    </submittedName>
</protein>
<keyword evidence="3" id="KW-0560">Oxidoreductase</keyword>
<keyword evidence="4" id="KW-0503">Monooxygenase</keyword>
<dbReference type="Pfam" id="PF13450">
    <property type="entry name" value="NAD_binding_8"/>
    <property type="match status" value="1"/>
</dbReference>
<evidence type="ECO:0000313" key="6">
    <source>
        <dbReference type="Proteomes" id="UP001143474"/>
    </source>
</evidence>
<dbReference type="PANTHER" id="PTHR47178:SF5">
    <property type="entry name" value="FAD-BINDING DOMAIN-CONTAINING PROTEIN"/>
    <property type="match status" value="1"/>
</dbReference>
<evidence type="ECO:0000256" key="4">
    <source>
        <dbReference type="ARBA" id="ARBA00023033"/>
    </source>
</evidence>
<name>A0A9W6I2T8_9ACTN</name>
<keyword evidence="6" id="KW-1185">Reference proteome</keyword>
<comment type="caution">
    <text evidence="5">The sequence shown here is derived from an EMBL/GenBank/DDBJ whole genome shotgun (WGS) entry which is preliminary data.</text>
</comment>
<dbReference type="PRINTS" id="PR00420">
    <property type="entry name" value="RNGMNOXGNASE"/>
</dbReference>
<gene>
    <name evidence="5" type="ORF">GCM10017600_44010</name>
</gene>
<dbReference type="AlphaFoldDB" id="A0A9W6I2T8"/>
<dbReference type="EMBL" id="BSEV01000009">
    <property type="protein sequence ID" value="GLK10995.1"/>
    <property type="molecule type" value="Genomic_DNA"/>
</dbReference>
<proteinExistence type="predicted"/>
<dbReference type="PANTHER" id="PTHR47178">
    <property type="entry name" value="MONOOXYGENASE, FAD-BINDING"/>
    <property type="match status" value="1"/>
</dbReference>
<keyword evidence="2" id="KW-0274">FAD</keyword>
<reference evidence="5" key="2">
    <citation type="submission" date="2023-01" db="EMBL/GenBank/DDBJ databases">
        <authorList>
            <person name="Sun Q."/>
            <person name="Evtushenko L."/>
        </authorList>
    </citation>
    <scope>NUCLEOTIDE SEQUENCE</scope>
    <source>
        <strain evidence="5">VKM Ac-2007</strain>
    </source>
</reference>
<dbReference type="SUPFAM" id="SSF51905">
    <property type="entry name" value="FAD/NAD(P)-binding domain"/>
    <property type="match status" value="1"/>
</dbReference>
<dbReference type="Proteomes" id="UP001143474">
    <property type="component" value="Unassembled WGS sequence"/>
</dbReference>